<accession>A0A654DSM6</accession>
<evidence type="ECO:0000256" key="1">
    <source>
        <dbReference type="SAM" id="Phobius"/>
    </source>
</evidence>
<evidence type="ECO:0000313" key="2">
    <source>
        <dbReference type="EMBL" id="VXD08537.1"/>
    </source>
</evidence>
<protein>
    <submittedName>
        <fullName evidence="2">Uncharacterized protein</fullName>
    </submittedName>
</protein>
<proteinExistence type="predicted"/>
<dbReference type="AlphaFoldDB" id="A0A654DSM6"/>
<dbReference type="EMBL" id="CABWMV010000028">
    <property type="protein sequence ID" value="VXD08537.1"/>
    <property type="molecule type" value="Genomic_DNA"/>
</dbReference>
<gene>
    <name evidence="2" type="ORF">SPHINGO8BC_90613</name>
</gene>
<keyword evidence="1" id="KW-0472">Membrane</keyword>
<reference evidence="2 3" key="1">
    <citation type="submission" date="2019-10" db="EMBL/GenBank/DDBJ databases">
        <authorList>
            <person name="Karimi E."/>
        </authorList>
    </citation>
    <scope>NUCLEOTIDE SEQUENCE [LARGE SCALE GENOMIC DNA]</scope>
    <source>
        <strain evidence="2 3">Sphingobacterium sp. 8BC</strain>
    </source>
</reference>
<name>A0A654DSM6_SPHMU</name>
<organism evidence="2 3">
    <name type="scientific">Sphingobacterium multivorum</name>
    <dbReference type="NCBI Taxonomy" id="28454"/>
    <lineage>
        <taxon>Bacteria</taxon>
        <taxon>Pseudomonadati</taxon>
        <taxon>Bacteroidota</taxon>
        <taxon>Sphingobacteriia</taxon>
        <taxon>Sphingobacteriales</taxon>
        <taxon>Sphingobacteriaceae</taxon>
        <taxon>Sphingobacterium</taxon>
    </lineage>
</organism>
<keyword evidence="1" id="KW-0812">Transmembrane</keyword>
<keyword evidence="1" id="KW-1133">Transmembrane helix</keyword>
<sequence length="70" mass="8227">MLFPYLIYCCYIYIFLKKNIDITANNQILKHSPDLYFAFTIFFLGFGFSRFGTVTNGCFRKYLSSKKGII</sequence>
<feature type="transmembrane region" description="Helical" evidence="1">
    <location>
        <begin position="35"/>
        <end position="59"/>
    </location>
</feature>
<evidence type="ECO:0000313" key="3">
    <source>
        <dbReference type="Proteomes" id="UP000432350"/>
    </source>
</evidence>
<dbReference type="Proteomes" id="UP000432350">
    <property type="component" value="Unassembled WGS sequence"/>
</dbReference>